<sequence>MLVGNVKGGETFAILASLVNSAKLNGLDPHTWLADVLERIVSGSTTINQLDTLLPWNWKAERHQVAA</sequence>
<dbReference type="Proteomes" id="UP000533724">
    <property type="component" value="Unassembled WGS sequence"/>
</dbReference>
<accession>A0A7W6UVY8</accession>
<dbReference type="AlphaFoldDB" id="A0A7W6UVY8"/>
<dbReference type="InterPro" id="IPR039552">
    <property type="entry name" value="IS66_C"/>
</dbReference>
<dbReference type="Pfam" id="PF13817">
    <property type="entry name" value="DDE_Tnp_IS66_C"/>
    <property type="match status" value="1"/>
</dbReference>
<dbReference type="EMBL" id="JACIHI010000058">
    <property type="protein sequence ID" value="MBB4444212.1"/>
    <property type="molecule type" value="Genomic_DNA"/>
</dbReference>
<evidence type="ECO:0000313" key="2">
    <source>
        <dbReference type="EMBL" id="MBB4444212.1"/>
    </source>
</evidence>
<protein>
    <recommendedName>
        <fullName evidence="1">Transposase IS66 C-terminal domain-containing protein</fullName>
    </recommendedName>
</protein>
<proteinExistence type="predicted"/>
<reference evidence="2 3" key="1">
    <citation type="submission" date="2020-08" db="EMBL/GenBank/DDBJ databases">
        <title>Genomic Encyclopedia of Type Strains, Phase IV (KMG-V): Genome sequencing to study the core and pangenomes of soil and plant-associated prokaryotes.</title>
        <authorList>
            <person name="Whitman W."/>
        </authorList>
    </citation>
    <scope>NUCLEOTIDE SEQUENCE [LARGE SCALE GENOMIC DNA]</scope>
    <source>
        <strain evidence="2 3">SEMIA 414</strain>
    </source>
</reference>
<comment type="caution">
    <text evidence="2">The sequence shown here is derived from an EMBL/GenBank/DDBJ whole genome shotgun (WGS) entry which is preliminary data.</text>
</comment>
<organism evidence="2 3">
    <name type="scientific">Rhizobium esperanzae</name>
    <dbReference type="NCBI Taxonomy" id="1967781"/>
    <lineage>
        <taxon>Bacteria</taxon>
        <taxon>Pseudomonadati</taxon>
        <taxon>Pseudomonadota</taxon>
        <taxon>Alphaproteobacteria</taxon>
        <taxon>Hyphomicrobiales</taxon>
        <taxon>Rhizobiaceae</taxon>
        <taxon>Rhizobium/Agrobacterium group</taxon>
        <taxon>Rhizobium</taxon>
    </lineage>
</organism>
<gene>
    <name evidence="2" type="ORF">GGE15_007535</name>
</gene>
<evidence type="ECO:0000259" key="1">
    <source>
        <dbReference type="Pfam" id="PF13817"/>
    </source>
</evidence>
<feature type="domain" description="Transposase IS66 C-terminal" evidence="1">
    <location>
        <begin position="17"/>
        <end position="56"/>
    </location>
</feature>
<name>A0A7W6UVY8_9HYPH</name>
<evidence type="ECO:0000313" key="3">
    <source>
        <dbReference type="Proteomes" id="UP000533724"/>
    </source>
</evidence>